<name>A0AAN8DX86_CHAGU</name>
<feature type="compositionally biased region" description="Polar residues" evidence="1">
    <location>
        <begin position="38"/>
        <end position="48"/>
    </location>
</feature>
<dbReference type="Proteomes" id="UP001331515">
    <property type="component" value="Unassembled WGS sequence"/>
</dbReference>
<reference evidence="2 3" key="1">
    <citation type="journal article" date="2023" name="Mol. Biol. Evol.">
        <title>Genomics of Secondarily Temperate Adaptation in the Only Non-Antarctic Icefish.</title>
        <authorList>
            <person name="Rivera-Colon A.G."/>
            <person name="Rayamajhi N."/>
            <person name="Minhas B.F."/>
            <person name="Madrigal G."/>
            <person name="Bilyk K.T."/>
            <person name="Yoon V."/>
            <person name="Hune M."/>
            <person name="Gregory S."/>
            <person name="Cheng C.H.C."/>
            <person name="Catchen J.M."/>
        </authorList>
    </citation>
    <scope>NUCLEOTIDE SEQUENCE [LARGE SCALE GENOMIC DNA]</scope>
    <source>
        <tissue evidence="2">White muscle</tissue>
    </source>
</reference>
<evidence type="ECO:0000313" key="3">
    <source>
        <dbReference type="Proteomes" id="UP001331515"/>
    </source>
</evidence>
<gene>
    <name evidence="2" type="ORF">CgunFtcFv8_021518</name>
</gene>
<evidence type="ECO:0000313" key="2">
    <source>
        <dbReference type="EMBL" id="KAK5925903.1"/>
    </source>
</evidence>
<comment type="caution">
    <text evidence="2">The sequence shown here is derived from an EMBL/GenBank/DDBJ whole genome shotgun (WGS) entry which is preliminary data.</text>
</comment>
<sequence>MKGEALPSLSDWQPANHKEGATLSDSRRERRGRALKKSTMSSGKNDAVTSEPIRKEYCLHSVIRHSMKPSLVYA</sequence>
<dbReference type="EMBL" id="JAURVH010001519">
    <property type="protein sequence ID" value="KAK5925903.1"/>
    <property type="molecule type" value="Genomic_DNA"/>
</dbReference>
<dbReference type="AlphaFoldDB" id="A0AAN8DX86"/>
<proteinExistence type="predicted"/>
<accession>A0AAN8DX86</accession>
<evidence type="ECO:0000256" key="1">
    <source>
        <dbReference type="SAM" id="MobiDB-lite"/>
    </source>
</evidence>
<organism evidence="2 3">
    <name type="scientific">Champsocephalus gunnari</name>
    <name type="common">Mackerel icefish</name>
    <dbReference type="NCBI Taxonomy" id="52237"/>
    <lineage>
        <taxon>Eukaryota</taxon>
        <taxon>Metazoa</taxon>
        <taxon>Chordata</taxon>
        <taxon>Craniata</taxon>
        <taxon>Vertebrata</taxon>
        <taxon>Euteleostomi</taxon>
        <taxon>Actinopterygii</taxon>
        <taxon>Neopterygii</taxon>
        <taxon>Teleostei</taxon>
        <taxon>Neoteleostei</taxon>
        <taxon>Acanthomorphata</taxon>
        <taxon>Eupercaria</taxon>
        <taxon>Perciformes</taxon>
        <taxon>Notothenioidei</taxon>
        <taxon>Channichthyidae</taxon>
        <taxon>Champsocephalus</taxon>
    </lineage>
</organism>
<keyword evidence="3" id="KW-1185">Reference proteome</keyword>
<feature type="compositionally biased region" description="Basic and acidic residues" evidence="1">
    <location>
        <begin position="16"/>
        <end position="28"/>
    </location>
</feature>
<feature type="region of interest" description="Disordered" evidence="1">
    <location>
        <begin position="1"/>
        <end position="51"/>
    </location>
</feature>
<protein>
    <submittedName>
        <fullName evidence="2">Uncharacterized protein</fullName>
    </submittedName>
</protein>